<dbReference type="Gene3D" id="1.20.1300.10">
    <property type="entry name" value="Fumarate reductase/succinate dehydrogenase, transmembrane subunit"/>
    <property type="match status" value="1"/>
</dbReference>
<keyword evidence="1" id="KW-0472">Membrane</keyword>
<dbReference type="InterPro" id="IPR011138">
    <property type="entry name" value="Cytochrome_b-558"/>
</dbReference>
<feature type="transmembrane region" description="Helical" evidence="1">
    <location>
        <begin position="93"/>
        <end position="115"/>
    </location>
</feature>
<protein>
    <submittedName>
        <fullName evidence="2">Succinate dehydrogenase cytochrome b subunit</fullName>
    </submittedName>
</protein>
<dbReference type="Proteomes" id="UP001501442">
    <property type="component" value="Unassembled WGS sequence"/>
</dbReference>
<evidence type="ECO:0000313" key="2">
    <source>
        <dbReference type="EMBL" id="GAA4631364.1"/>
    </source>
</evidence>
<feature type="transmembrane region" description="Helical" evidence="1">
    <location>
        <begin position="49"/>
        <end position="72"/>
    </location>
</feature>
<keyword evidence="1" id="KW-1133">Transmembrane helix</keyword>
<comment type="caution">
    <text evidence="2">The sequence shown here is derived from an EMBL/GenBank/DDBJ whole genome shotgun (WGS) entry which is preliminary data.</text>
</comment>
<organism evidence="2 3">
    <name type="scientific">Actinoallomurus vinaceus</name>
    <dbReference type="NCBI Taxonomy" id="1080074"/>
    <lineage>
        <taxon>Bacteria</taxon>
        <taxon>Bacillati</taxon>
        <taxon>Actinomycetota</taxon>
        <taxon>Actinomycetes</taxon>
        <taxon>Streptosporangiales</taxon>
        <taxon>Thermomonosporaceae</taxon>
        <taxon>Actinoallomurus</taxon>
    </lineage>
</organism>
<dbReference type="NCBIfam" id="TIGR02046">
    <property type="entry name" value="sdhC_b558_fam"/>
    <property type="match status" value="1"/>
</dbReference>
<dbReference type="SUPFAM" id="SSF81343">
    <property type="entry name" value="Fumarate reductase respiratory complex transmembrane subunits"/>
    <property type="match status" value="1"/>
</dbReference>
<evidence type="ECO:0000313" key="3">
    <source>
        <dbReference type="Proteomes" id="UP001501442"/>
    </source>
</evidence>
<proteinExistence type="predicted"/>
<dbReference type="CDD" id="cd03498">
    <property type="entry name" value="SQR_TypeB_2_TM"/>
    <property type="match status" value="1"/>
</dbReference>
<sequence>MAVTGAILFLFVIAHMLGDLKAFLGREDFNHYSYWLRSVGSPALPHRVFLSILEAGLVVAVIVHIWAAVSLARQARRARPVRYAARRKTHENGYATYVMRYGGVVILLFVIWHLLDLTFGAVNPKGENATPYDKVIADFDPARWYITLFYIVAVILVGFHLRHGLFSAVQTLGWGRQGRYPAIRLVADVTAALVVLGFVAVPVGVTIGVLK</sequence>
<dbReference type="InterPro" id="IPR034804">
    <property type="entry name" value="SQR/QFR_C/D"/>
</dbReference>
<keyword evidence="1" id="KW-0812">Transmembrane</keyword>
<feature type="transmembrane region" description="Helical" evidence="1">
    <location>
        <begin position="142"/>
        <end position="161"/>
    </location>
</feature>
<feature type="transmembrane region" description="Helical" evidence="1">
    <location>
        <begin position="182"/>
        <end position="210"/>
    </location>
</feature>
<keyword evidence="3" id="KW-1185">Reference proteome</keyword>
<gene>
    <name evidence="2" type="ORF">GCM10023196_060520</name>
</gene>
<dbReference type="EMBL" id="BAABHK010000009">
    <property type="protein sequence ID" value="GAA4631364.1"/>
    <property type="molecule type" value="Genomic_DNA"/>
</dbReference>
<accession>A0ABP8UIQ3</accession>
<reference evidence="3" key="1">
    <citation type="journal article" date="2019" name="Int. J. Syst. Evol. Microbiol.">
        <title>The Global Catalogue of Microorganisms (GCM) 10K type strain sequencing project: providing services to taxonomists for standard genome sequencing and annotation.</title>
        <authorList>
            <consortium name="The Broad Institute Genomics Platform"/>
            <consortium name="The Broad Institute Genome Sequencing Center for Infectious Disease"/>
            <person name="Wu L."/>
            <person name="Ma J."/>
        </authorList>
    </citation>
    <scope>NUCLEOTIDE SEQUENCE [LARGE SCALE GENOMIC DNA]</scope>
    <source>
        <strain evidence="3">JCM 17939</strain>
    </source>
</reference>
<evidence type="ECO:0000256" key="1">
    <source>
        <dbReference type="SAM" id="Phobius"/>
    </source>
</evidence>
<name>A0ABP8UIQ3_9ACTN</name>